<accession>A0A133NRA4</accession>
<comment type="caution">
    <text evidence="2">The sequence shown here is derived from an EMBL/GenBank/DDBJ whole genome shotgun (WGS) entry which is preliminary data.</text>
</comment>
<protein>
    <submittedName>
        <fullName evidence="2">Uncharacterized protein</fullName>
    </submittedName>
</protein>
<dbReference type="PATRIC" id="fig|2702.99.peg.314"/>
<reference evidence="2 3" key="1">
    <citation type="submission" date="2016-01" db="EMBL/GenBank/DDBJ databases">
        <authorList>
            <person name="Oliw E.H."/>
        </authorList>
    </citation>
    <scope>NUCLEOTIDE SEQUENCE [LARGE SCALE GENOMIC DNA]</scope>
    <source>
        <strain evidence="2 3">GED7760B</strain>
    </source>
</reference>
<keyword evidence="1" id="KW-0812">Transmembrane</keyword>
<sequence>MLNGHIMVMLLILMIVLLVARVHVRFPNRQFATRWFASV</sequence>
<evidence type="ECO:0000256" key="1">
    <source>
        <dbReference type="SAM" id="Phobius"/>
    </source>
</evidence>
<organism evidence="2 3">
    <name type="scientific">Gardnerella vaginalis</name>
    <dbReference type="NCBI Taxonomy" id="2702"/>
    <lineage>
        <taxon>Bacteria</taxon>
        <taxon>Bacillati</taxon>
        <taxon>Actinomycetota</taxon>
        <taxon>Actinomycetes</taxon>
        <taxon>Bifidobacteriales</taxon>
        <taxon>Bifidobacteriaceae</taxon>
        <taxon>Gardnerella</taxon>
    </lineage>
</organism>
<dbReference type="Proteomes" id="UP000070558">
    <property type="component" value="Unassembled WGS sequence"/>
</dbReference>
<dbReference type="AlphaFoldDB" id="A0A133NRA4"/>
<feature type="transmembrane region" description="Helical" evidence="1">
    <location>
        <begin position="6"/>
        <end position="24"/>
    </location>
</feature>
<keyword evidence="1" id="KW-1133">Transmembrane helix</keyword>
<proteinExistence type="predicted"/>
<evidence type="ECO:0000313" key="2">
    <source>
        <dbReference type="EMBL" id="KXA18820.1"/>
    </source>
</evidence>
<name>A0A133NRA4_GARVA</name>
<gene>
    <name evidence="2" type="ORF">HMPREF3216_00316</name>
</gene>
<evidence type="ECO:0000313" key="3">
    <source>
        <dbReference type="Proteomes" id="UP000070558"/>
    </source>
</evidence>
<keyword evidence="1" id="KW-0472">Membrane</keyword>
<dbReference type="EMBL" id="LRQA01000025">
    <property type="protein sequence ID" value="KXA18820.1"/>
    <property type="molecule type" value="Genomic_DNA"/>
</dbReference>